<dbReference type="AlphaFoldDB" id="A0A9N8YMK0"/>
<feature type="transmembrane region" description="Helical" evidence="1">
    <location>
        <begin position="416"/>
        <end position="434"/>
    </location>
</feature>
<organism evidence="2 3">
    <name type="scientific">Diversispora eburnea</name>
    <dbReference type="NCBI Taxonomy" id="1213867"/>
    <lineage>
        <taxon>Eukaryota</taxon>
        <taxon>Fungi</taxon>
        <taxon>Fungi incertae sedis</taxon>
        <taxon>Mucoromycota</taxon>
        <taxon>Glomeromycotina</taxon>
        <taxon>Glomeromycetes</taxon>
        <taxon>Diversisporales</taxon>
        <taxon>Diversisporaceae</taxon>
        <taxon>Diversispora</taxon>
    </lineage>
</organism>
<sequence length="490" mass="55950">MTELVENNSSKRGRKFLFFLSFILSQKDYSNVKKILTPFINKFGLELPSNEEFKSTCNSQTHKHETAFGAISCRHDECLPKTSRTGITNFVKVYAIINLVEVITQLPTLSKNKKSLFKTSSFRFALSISSFAIVYQTLLRFFTRAFDPLLGPRSRMNIIGSPLVPPFLAGLFAGPTLLIDNIESRRITISTYALCKSLQFIYSALRDNRIIPRMPWWWGAWLLFPISSSQTIYCYLIHPDIFPSSYGQFITSRSSIYVQRRPSYFPDTIPWPKGREIVDRIAVLASLNYPEFYSPKLHGRDPALPKVLKPIQPILEIAHPAHNRMMCAMLHPEDPSCFVTYVKFIAKEGIAALKFMVIGHAISLAAKWKSVLSRPKEANYVIPEIFKGATFITMSIATAWALICGFQNLFPNKFMPISRIYLNGFIAGLWILLLHPVRRMEIGMYSFRLLLETYWKLLVKKGKVKSIKTQPKSISTPYVRDAIEKLLGDS</sequence>
<proteinExistence type="predicted"/>
<comment type="caution">
    <text evidence="2">The sequence shown here is derived from an EMBL/GenBank/DDBJ whole genome shotgun (WGS) entry which is preliminary data.</text>
</comment>
<accession>A0A9N8YMK0</accession>
<evidence type="ECO:0000256" key="1">
    <source>
        <dbReference type="SAM" id="Phobius"/>
    </source>
</evidence>
<keyword evidence="1" id="KW-0812">Transmembrane</keyword>
<evidence type="ECO:0000313" key="3">
    <source>
        <dbReference type="Proteomes" id="UP000789706"/>
    </source>
</evidence>
<dbReference type="EMBL" id="CAJVPK010000022">
    <property type="protein sequence ID" value="CAG8434069.1"/>
    <property type="molecule type" value="Genomic_DNA"/>
</dbReference>
<dbReference type="OrthoDB" id="291792at2759"/>
<feature type="transmembrane region" description="Helical" evidence="1">
    <location>
        <begin position="158"/>
        <end position="179"/>
    </location>
</feature>
<keyword evidence="1" id="KW-1133">Transmembrane helix</keyword>
<dbReference type="InterPro" id="IPR026749">
    <property type="entry name" value="Tmem135"/>
</dbReference>
<gene>
    <name evidence="2" type="ORF">DEBURN_LOCUS634</name>
</gene>
<reference evidence="2" key="1">
    <citation type="submission" date="2021-06" db="EMBL/GenBank/DDBJ databases">
        <authorList>
            <person name="Kallberg Y."/>
            <person name="Tangrot J."/>
            <person name="Rosling A."/>
        </authorList>
    </citation>
    <scope>NUCLEOTIDE SEQUENCE</scope>
    <source>
        <strain evidence="2">AZ414A</strain>
    </source>
</reference>
<dbReference type="PANTHER" id="PTHR12459:SF19">
    <property type="entry name" value="TRANSMEMBRANE PROTEIN 135 N-TERMINAL DOMAIN-CONTAINING PROTEIN"/>
    <property type="match status" value="1"/>
</dbReference>
<dbReference type="PANTHER" id="PTHR12459">
    <property type="entry name" value="TRANSMEMBRANE PROTEIN 135-RELATED"/>
    <property type="match status" value="1"/>
</dbReference>
<feature type="transmembrane region" description="Helical" evidence="1">
    <location>
        <begin position="121"/>
        <end position="138"/>
    </location>
</feature>
<dbReference type="Proteomes" id="UP000789706">
    <property type="component" value="Unassembled WGS sequence"/>
</dbReference>
<evidence type="ECO:0000313" key="2">
    <source>
        <dbReference type="EMBL" id="CAG8434069.1"/>
    </source>
</evidence>
<keyword evidence="1" id="KW-0472">Membrane</keyword>
<name>A0A9N8YMK0_9GLOM</name>
<feature type="transmembrane region" description="Helical" evidence="1">
    <location>
        <begin position="389"/>
        <end position="410"/>
    </location>
</feature>
<keyword evidence="3" id="KW-1185">Reference proteome</keyword>
<protein>
    <submittedName>
        <fullName evidence="2">5279_t:CDS:1</fullName>
    </submittedName>
</protein>